<organism evidence="1 2">
    <name type="scientific">Streptosporangium becharense</name>
    <dbReference type="NCBI Taxonomy" id="1816182"/>
    <lineage>
        <taxon>Bacteria</taxon>
        <taxon>Bacillati</taxon>
        <taxon>Actinomycetota</taxon>
        <taxon>Actinomycetes</taxon>
        <taxon>Streptosporangiales</taxon>
        <taxon>Streptosporangiaceae</taxon>
        <taxon>Streptosporangium</taxon>
    </lineage>
</organism>
<dbReference type="AlphaFoldDB" id="A0A7W9MKQ3"/>
<evidence type="ECO:0000313" key="1">
    <source>
        <dbReference type="EMBL" id="MBB5823784.1"/>
    </source>
</evidence>
<sequence length="80" mass="8594">MRRQVSTVIAEGDRRASLEAIRDKLARELHRAAGRDAAVIAKELRAVIADLDALAGGKEASTVDDLTARRAARRADAASR</sequence>
<proteinExistence type="predicted"/>
<dbReference type="Proteomes" id="UP000540685">
    <property type="component" value="Unassembled WGS sequence"/>
</dbReference>
<gene>
    <name evidence="1" type="ORF">F4562_006933</name>
</gene>
<reference evidence="1 2" key="1">
    <citation type="submission" date="2020-08" db="EMBL/GenBank/DDBJ databases">
        <title>Sequencing the genomes of 1000 actinobacteria strains.</title>
        <authorList>
            <person name="Klenk H.-P."/>
        </authorList>
    </citation>
    <scope>NUCLEOTIDE SEQUENCE [LARGE SCALE GENOMIC DNA]</scope>
    <source>
        <strain evidence="1 2">DSM 46887</strain>
    </source>
</reference>
<accession>A0A7W9MKQ3</accession>
<dbReference type="EMBL" id="JACHMP010000002">
    <property type="protein sequence ID" value="MBB5823784.1"/>
    <property type="molecule type" value="Genomic_DNA"/>
</dbReference>
<dbReference type="RefSeq" id="WP_184538038.1">
    <property type="nucleotide sequence ID" value="NZ_JACHMP010000002.1"/>
</dbReference>
<name>A0A7W9MKQ3_9ACTN</name>
<evidence type="ECO:0000313" key="2">
    <source>
        <dbReference type="Proteomes" id="UP000540685"/>
    </source>
</evidence>
<protein>
    <submittedName>
        <fullName evidence="1">Uncharacterized protein</fullName>
    </submittedName>
</protein>
<comment type="caution">
    <text evidence="1">The sequence shown here is derived from an EMBL/GenBank/DDBJ whole genome shotgun (WGS) entry which is preliminary data.</text>
</comment>
<keyword evidence="2" id="KW-1185">Reference proteome</keyword>